<name>A0ABZ0VQP1_9HYPH</name>
<accession>A0ABZ0VQP1</accession>
<dbReference type="PANTHER" id="PTHR34985">
    <property type="entry name" value="SLR0554 PROTEIN"/>
    <property type="match status" value="1"/>
</dbReference>
<sequence>MPGRFKPDGGTTFAMASATGKQVRFIVGNGIGVITLHNCVADGVIEPWAKELVESCNSYAEVSGGTVNIFVRGCQHLGKDKRGKLIHKWSKGRVSIATADADCPVSGARVGAADLSGATKETWQAVMSAAPLSHSGRIRLDLDANQNVKKTPDNASNIVTHHAVMQGVFAWDEFFERTRVQRQPDGKHFTGKHWEGGIFSDAHADDVRTWLSASSLNGGIGADFSKDITHLAIGRAARENLIHPIRDWLTSLPSWDGVDRVETLFIDYLRCPDTLYHREAALLWLVAAVARVFEPGHKFDFMPIVEGPQGSRKSTFVAAIGMEWGGAPTIDWSNSQKMIEQTQGYWIIEVGELASLNKAEANDVKESLVKTEDRARLAYAHEPVSRRRQCVFMGTTNDDQYLKDPTGNRRYWPIKTAATAADPIDIDRLKKKLPSIWAEALFLYEAMRDGQREGPLNLSLSREAEREAAVLQASRRAESDVEILAGQIEAWLGQPESDFDIDEPKRYRTTTCTAQVWREMLQRDGSPAQLDAMRIGKALATLTGWKRSPGPVFRDDLKAKYGRVIAYDKEPEPSNPT</sequence>
<gene>
    <name evidence="2" type="ORF">U0R22_003714</name>
</gene>
<dbReference type="EMBL" id="CP139858">
    <property type="protein sequence ID" value="WQB99533.1"/>
    <property type="molecule type" value="Genomic_DNA"/>
</dbReference>
<reference evidence="2 3" key="1">
    <citation type="submission" date="2023-11" db="EMBL/GenBank/DDBJ databases">
        <authorList>
            <person name="Panchal A.K."/>
            <person name="Meaney J.S."/>
            <person name="Karas B.J."/>
            <person name="diCenzo G.C."/>
        </authorList>
    </citation>
    <scope>NUCLEOTIDE SEQUENCE [LARGE SCALE GENOMIC DNA]</scope>
    <source>
        <strain evidence="2 3">NZP2235</strain>
    </source>
</reference>
<evidence type="ECO:0000259" key="1">
    <source>
        <dbReference type="Pfam" id="PF05272"/>
    </source>
</evidence>
<keyword evidence="3" id="KW-1185">Reference proteome</keyword>
<dbReference type="Proteomes" id="UP001322481">
    <property type="component" value="Chromosome"/>
</dbReference>
<feature type="domain" description="Virulence-associated protein E-like" evidence="1">
    <location>
        <begin position="249"/>
        <end position="474"/>
    </location>
</feature>
<evidence type="ECO:0000313" key="3">
    <source>
        <dbReference type="Proteomes" id="UP001322481"/>
    </source>
</evidence>
<dbReference type="Pfam" id="PF05272">
    <property type="entry name" value="VapE-like_dom"/>
    <property type="match status" value="1"/>
</dbReference>
<dbReference type="InterPro" id="IPR007936">
    <property type="entry name" value="VapE-like_dom"/>
</dbReference>
<evidence type="ECO:0000313" key="2">
    <source>
        <dbReference type="EMBL" id="WQB99533.1"/>
    </source>
</evidence>
<protein>
    <submittedName>
        <fullName evidence="2">Virulence-associated E family protein</fullName>
    </submittedName>
</protein>
<dbReference type="PANTHER" id="PTHR34985:SF1">
    <property type="entry name" value="SLR0554 PROTEIN"/>
    <property type="match status" value="1"/>
</dbReference>
<organism evidence="2 3">
    <name type="scientific">Mesorhizobium huakuii</name>
    <dbReference type="NCBI Taxonomy" id="28104"/>
    <lineage>
        <taxon>Bacteria</taxon>
        <taxon>Pseudomonadati</taxon>
        <taxon>Pseudomonadota</taxon>
        <taxon>Alphaproteobacteria</taxon>
        <taxon>Hyphomicrobiales</taxon>
        <taxon>Phyllobacteriaceae</taxon>
        <taxon>Mesorhizobium</taxon>
    </lineage>
</organism>
<proteinExistence type="predicted"/>
<dbReference type="RefSeq" id="WP_322414326.1">
    <property type="nucleotide sequence ID" value="NZ_CP139858.1"/>
</dbReference>